<evidence type="ECO:0000256" key="1">
    <source>
        <dbReference type="ARBA" id="ARBA00004613"/>
    </source>
</evidence>
<evidence type="ECO:0000256" key="3">
    <source>
        <dbReference type="ARBA" id="ARBA00022729"/>
    </source>
</evidence>
<dbReference type="RefSeq" id="WP_314796702.1">
    <property type="nucleotide sequence ID" value="NZ_CP130319.1"/>
</dbReference>
<feature type="domain" description="Carbohydrate-binding module family 96" evidence="5">
    <location>
        <begin position="645"/>
        <end position="809"/>
    </location>
</feature>
<organism evidence="6 7">
    <name type="scientific">Paenibacillus roseopurpureus</name>
    <dbReference type="NCBI Taxonomy" id="2918901"/>
    <lineage>
        <taxon>Bacteria</taxon>
        <taxon>Bacillati</taxon>
        <taxon>Bacillota</taxon>
        <taxon>Bacilli</taxon>
        <taxon>Bacillales</taxon>
        <taxon>Paenibacillaceae</taxon>
        <taxon>Paenibacillus</taxon>
    </lineage>
</organism>
<dbReference type="EMBL" id="CP130319">
    <property type="protein sequence ID" value="WNR42885.1"/>
    <property type="molecule type" value="Genomic_DNA"/>
</dbReference>
<dbReference type="AlphaFoldDB" id="A0AA96LJI0"/>
<dbReference type="SUPFAM" id="SSF49785">
    <property type="entry name" value="Galactose-binding domain-like"/>
    <property type="match status" value="1"/>
</dbReference>
<proteinExistence type="predicted"/>
<protein>
    <submittedName>
        <fullName evidence="6">DNRLRE domain-containing protein</fullName>
    </submittedName>
</protein>
<dbReference type="Gene3D" id="2.60.120.260">
    <property type="entry name" value="Galactose-binding domain-like"/>
    <property type="match status" value="1"/>
</dbReference>
<gene>
    <name evidence="6" type="ORF">MJB10_17390</name>
</gene>
<comment type="subcellular location">
    <subcellularLocation>
        <location evidence="1">Secreted</location>
    </subcellularLocation>
</comment>
<accession>A0AA96LJI0</accession>
<dbReference type="InterPro" id="IPR011050">
    <property type="entry name" value="Pectin_lyase_fold/virulence"/>
</dbReference>
<dbReference type="GO" id="GO:0005576">
    <property type="term" value="C:extracellular region"/>
    <property type="evidence" value="ECO:0007669"/>
    <property type="project" value="UniProtKB-SubCell"/>
</dbReference>
<keyword evidence="3 4" id="KW-0732">Signal</keyword>
<dbReference type="InterPro" id="IPR008979">
    <property type="entry name" value="Galactose-bd-like_sf"/>
</dbReference>
<dbReference type="SMART" id="SM00710">
    <property type="entry name" value="PbH1"/>
    <property type="match status" value="8"/>
</dbReference>
<sequence length="810" mass="85484">MTKINFLKFVSALSFMFGIFLFVAVVHAHAQDYYVNSVTGSNANAGTSTGSAWADFTNVNNTTFLPGDRILLARGSSWNSMLNPKGSGNSTSRIIIDAYGSGAAPKVNGNAATAGVYLKNQQYWTVQNLEVTNTSGYKSNRRGILVENTDAGTLNSIYILNNNVHDIAGDNSKDLNSSEGIFFVVKGSTVQSNYNDILIDGNTVGPAVDRGGISISSSWYCRADAHCTGTTNWYPSTNVKISNNYLSDIGGDGIVPCETVGAVVEYNVVNGFNIRSGQANAGIWTWDADDTIIQYNEASGGKTTFDSEGYDLDYGQTGTIIQYNYSHDNEGGFLLECNCSYPSVGKNEIVRYNISQNDQTRLFMFSGGSSNLQVYNNTLYLKSGMTTNPFAGSAYEGTAYFKNNIFYLLGAGDWVGPSTFATLVFDSNTFYGVHTTGEPSDAHKSTADPKLTGPGLGVSRTNVDGYKLMAGSPALNSGVTISNNNGKDYYGNAVSNVAVPNRGAYNGMGNIVLNPGFESGSASWSLWGGGSLASIGANSGANAVKVAGSDGGAEQTITVAPNKTYRLLARGRVDIAGDSIKAGVKNYGGTEKAVAFTSQSYVQGGLTFTTGSSNTTAIVYFYKPAGSGIGYGDDLYVEEVPAVTQSWTASDDSTVRDGSYADTNMSGTSATSLETKLDIPGWDRDSYLKFDFSAYTGTISKAVITLNPLTADTAGVQNQVAIVSDTSWSEGTITWNTKPSSGTILGTYTIAAGTPVVVDVTSQVQAAMQTGKKISIRVYTSSAGGSGTNVTYASSENASINLRPTMTITP</sequence>
<dbReference type="KEGG" id="proo:MJB10_17390"/>
<dbReference type="InterPro" id="IPR055372">
    <property type="entry name" value="CBM96"/>
</dbReference>
<evidence type="ECO:0000313" key="7">
    <source>
        <dbReference type="Proteomes" id="UP001304650"/>
    </source>
</evidence>
<evidence type="ECO:0000259" key="5">
    <source>
        <dbReference type="Pfam" id="PF24517"/>
    </source>
</evidence>
<dbReference type="Proteomes" id="UP001304650">
    <property type="component" value="Chromosome"/>
</dbReference>
<dbReference type="SUPFAM" id="SSF51126">
    <property type="entry name" value="Pectin lyase-like"/>
    <property type="match status" value="1"/>
</dbReference>
<dbReference type="Gene3D" id="2.160.20.10">
    <property type="entry name" value="Single-stranded right-handed beta-helix, Pectin lyase-like"/>
    <property type="match status" value="1"/>
</dbReference>
<evidence type="ECO:0000256" key="2">
    <source>
        <dbReference type="ARBA" id="ARBA00022525"/>
    </source>
</evidence>
<dbReference type="Pfam" id="PF24517">
    <property type="entry name" value="CBM96"/>
    <property type="match status" value="1"/>
</dbReference>
<feature type="chain" id="PRO_5041717068" evidence="4">
    <location>
        <begin position="31"/>
        <end position="810"/>
    </location>
</feature>
<dbReference type="InterPro" id="IPR012334">
    <property type="entry name" value="Pectin_lyas_fold"/>
</dbReference>
<dbReference type="InterPro" id="IPR006626">
    <property type="entry name" value="PbH1"/>
</dbReference>
<evidence type="ECO:0000313" key="6">
    <source>
        <dbReference type="EMBL" id="WNR42885.1"/>
    </source>
</evidence>
<feature type="signal peptide" evidence="4">
    <location>
        <begin position="1"/>
        <end position="30"/>
    </location>
</feature>
<keyword evidence="2" id="KW-0964">Secreted</keyword>
<dbReference type="NCBIfam" id="NF033679">
    <property type="entry name" value="DNRLRE_dom"/>
    <property type="match status" value="1"/>
</dbReference>
<reference evidence="6" key="1">
    <citation type="submission" date="2022-02" db="EMBL/GenBank/DDBJ databases">
        <title>Paenibacillus sp. MBLB1832 Whole Genome Shotgun Sequencing.</title>
        <authorList>
            <person name="Hwang C.Y."/>
            <person name="Cho E.-S."/>
            <person name="Seo M.-J."/>
        </authorList>
    </citation>
    <scope>NUCLEOTIDE SEQUENCE</scope>
    <source>
        <strain evidence="6">MBLB1832</strain>
    </source>
</reference>
<keyword evidence="7" id="KW-1185">Reference proteome</keyword>
<name>A0AA96LJI0_9BACL</name>
<evidence type="ECO:0000256" key="4">
    <source>
        <dbReference type="SAM" id="SignalP"/>
    </source>
</evidence>